<dbReference type="Gene3D" id="2.60.40.1800">
    <property type="match status" value="1"/>
</dbReference>
<dbReference type="InterPro" id="IPR036852">
    <property type="entry name" value="Peptidase_S8/S53_dom_sf"/>
</dbReference>
<keyword evidence="4 5" id="KW-0720">Serine protease</keyword>
<dbReference type="PANTHER" id="PTHR43806">
    <property type="entry name" value="PEPTIDASE S8"/>
    <property type="match status" value="1"/>
</dbReference>
<keyword evidence="3 5" id="KW-0378">Hydrolase</keyword>
<dbReference type="InterPro" id="IPR000209">
    <property type="entry name" value="Peptidase_S8/S53_dom"/>
</dbReference>
<dbReference type="Pfam" id="PF00082">
    <property type="entry name" value="Peptidase_S8"/>
    <property type="match status" value="1"/>
</dbReference>
<feature type="active site" description="Charge relay system" evidence="5">
    <location>
        <position position="418"/>
    </location>
</feature>
<protein>
    <submittedName>
        <fullName evidence="11">Peptidase S8</fullName>
    </submittedName>
</protein>
<dbReference type="Gene3D" id="3.30.70.80">
    <property type="entry name" value="Peptidase S8 propeptide/proteinase inhibitor I9"/>
    <property type="match status" value="1"/>
</dbReference>
<dbReference type="InterPro" id="IPR054400">
    <property type="entry name" value="Fervidolysin_SD2"/>
</dbReference>
<feature type="domain" description="Fervidolysin-like N-terminal prodomain" evidence="8">
    <location>
        <begin position="58"/>
        <end position="132"/>
    </location>
</feature>
<dbReference type="PROSITE" id="PS51892">
    <property type="entry name" value="SUBTILASE"/>
    <property type="match status" value="1"/>
</dbReference>
<sequence length="705" mass="76776">MKRILPVALVLLVILALFSCSQNKLSNPKENLKPYEIGFEPRNAEIQKPDGFNIVFGALKDGEYVEGKLLIGYESPKYRAEVDKIIKTLGAKVVKEIPQINVVSISFKGTVKEAYDKIRKLDLKGIRYVEPSYKRELIEPTRVTVDPSILSSKGKISTLAVRDYGEELSNELWGLEAMGITKELLDEASGTNVIVAVVDTGVDGTHPDLEGQVIAGYRPYFDEELPEGVDSSYGGAHGTHVAGTIAAKKDGKGIVGVAPNAKIMPIVIFDDPAIVGGNGYVGDDFVAAGIIWAVDHGAKVMNHSWGGWGYSYTMKAAFDYALKNNVAMVVSAGNSHSDSHHQYPAGYPGVIQVAAVEYYGGFYRTVFFSSRSDGVTVGAPGVMILSTVPGLESLGYEGHNENVRATNGGTYDYYQGTSMAAPHVTGAIAVLLQKYPNAKVWQLRKLLESTAKDIDKPGWDTDSGYGLLQLDKALQTALPSDGAVDYFKVKVTDAYGESGVPTMFVQLIRQNGSSYYAKTERDGYAVFYHIDNGDYELIIGGPDHWDRSLAPTEEGSLEGAYAINWRMEEERQISQPITINSSMEMTFKLNSSIKVEFETDVGSTTFLLVTDPTANKVYYASEYSPNVVYDLSHLSGQVVISVVKREPVTTDVTVDGTVTINDVQIPVSGTIKAGKTFAVLDEYGGLNFGAEESPLFLWWTVFGKN</sequence>
<dbReference type="Gene3D" id="2.60.40.10">
    <property type="entry name" value="Immunoglobulins"/>
    <property type="match status" value="1"/>
</dbReference>
<dbReference type="SUPFAM" id="SSF52743">
    <property type="entry name" value="Subtilisin-like"/>
    <property type="match status" value="1"/>
</dbReference>
<dbReference type="InterPro" id="IPR050131">
    <property type="entry name" value="Peptidase_S8_subtilisin-like"/>
</dbReference>
<dbReference type="PRINTS" id="PR00723">
    <property type="entry name" value="SUBTILISIN"/>
</dbReference>
<comment type="similarity">
    <text evidence="1 5 6">Belongs to the peptidase S8 family.</text>
</comment>
<dbReference type="AlphaFoldDB" id="A0A7V4FJL7"/>
<dbReference type="InterPro" id="IPR023827">
    <property type="entry name" value="Peptidase_S8_Asp-AS"/>
</dbReference>
<proteinExistence type="inferred from homology"/>
<dbReference type="Pfam" id="PF24025">
    <property type="entry name" value="Ig_DR_A0283-like"/>
    <property type="match status" value="1"/>
</dbReference>
<dbReference type="InterPro" id="IPR013783">
    <property type="entry name" value="Ig-like_fold"/>
</dbReference>
<dbReference type="PROSITE" id="PS00138">
    <property type="entry name" value="SUBTILASE_SER"/>
    <property type="match status" value="1"/>
</dbReference>
<evidence type="ECO:0000256" key="6">
    <source>
        <dbReference type="RuleBase" id="RU003355"/>
    </source>
</evidence>
<evidence type="ECO:0000259" key="8">
    <source>
        <dbReference type="Pfam" id="PF22148"/>
    </source>
</evidence>
<dbReference type="InterPro" id="IPR022398">
    <property type="entry name" value="Peptidase_S8_His-AS"/>
</dbReference>
<dbReference type="Pfam" id="PF22148">
    <property type="entry name" value="Fervidolysin_NPro-like"/>
    <property type="match status" value="1"/>
</dbReference>
<evidence type="ECO:0000259" key="10">
    <source>
        <dbReference type="Pfam" id="PF24025"/>
    </source>
</evidence>
<dbReference type="InterPro" id="IPR023828">
    <property type="entry name" value="Peptidase_S8_Ser-AS"/>
</dbReference>
<keyword evidence="2 5" id="KW-0645">Protease</keyword>
<evidence type="ECO:0000259" key="7">
    <source>
        <dbReference type="Pfam" id="PF00082"/>
    </source>
</evidence>
<name>A0A7V4FJL7_FERPE</name>
<evidence type="ECO:0000259" key="9">
    <source>
        <dbReference type="Pfam" id="PF22349"/>
    </source>
</evidence>
<dbReference type="EMBL" id="DTBH01000163">
    <property type="protein sequence ID" value="HGQ77835.1"/>
    <property type="molecule type" value="Genomic_DNA"/>
</dbReference>
<dbReference type="PROSITE" id="PS00136">
    <property type="entry name" value="SUBTILASE_ASP"/>
    <property type="match status" value="1"/>
</dbReference>
<comment type="caution">
    <text evidence="11">The sequence shown here is derived from an EMBL/GenBank/DDBJ whole genome shotgun (WGS) entry which is preliminary data.</text>
</comment>
<gene>
    <name evidence="11" type="ORF">ENU12_08075</name>
</gene>
<dbReference type="GO" id="GO:0006508">
    <property type="term" value="P:proteolysis"/>
    <property type="evidence" value="ECO:0007669"/>
    <property type="project" value="UniProtKB-KW"/>
</dbReference>
<dbReference type="Gene3D" id="3.40.50.200">
    <property type="entry name" value="Peptidase S8/S53 domain"/>
    <property type="match status" value="1"/>
</dbReference>
<evidence type="ECO:0000256" key="5">
    <source>
        <dbReference type="PROSITE-ProRule" id="PRU01240"/>
    </source>
</evidence>
<feature type="active site" description="Charge relay system" evidence="5">
    <location>
        <position position="199"/>
    </location>
</feature>
<organism evidence="11">
    <name type="scientific">Fervidobacterium pennivorans</name>
    <dbReference type="NCBI Taxonomy" id="93466"/>
    <lineage>
        <taxon>Bacteria</taxon>
        <taxon>Thermotogati</taxon>
        <taxon>Thermotogota</taxon>
        <taxon>Thermotogae</taxon>
        <taxon>Thermotogales</taxon>
        <taxon>Fervidobacteriaceae</taxon>
        <taxon>Fervidobacterium</taxon>
    </lineage>
</organism>
<evidence type="ECO:0000256" key="3">
    <source>
        <dbReference type="ARBA" id="ARBA00022801"/>
    </source>
</evidence>
<dbReference type="InterPro" id="IPR037045">
    <property type="entry name" value="S8pro/Inhibitor_I9_sf"/>
</dbReference>
<feature type="domain" description="Peptidase S8/S53" evidence="7">
    <location>
        <begin position="190"/>
        <end position="466"/>
    </location>
</feature>
<dbReference type="InterPro" id="IPR054399">
    <property type="entry name" value="Fervidolysin-like_N_prodom"/>
</dbReference>
<evidence type="ECO:0000256" key="4">
    <source>
        <dbReference type="ARBA" id="ARBA00022825"/>
    </source>
</evidence>
<evidence type="ECO:0000256" key="1">
    <source>
        <dbReference type="ARBA" id="ARBA00011073"/>
    </source>
</evidence>
<feature type="active site" description="Charge relay system" evidence="5">
    <location>
        <position position="237"/>
    </location>
</feature>
<dbReference type="InterPro" id="IPR015500">
    <property type="entry name" value="Peptidase_S8_subtilisin-rel"/>
</dbReference>
<feature type="domain" description="Fervidolysin/DR-A0283-like Ig-like" evidence="10">
    <location>
        <begin position="478"/>
        <end position="580"/>
    </location>
</feature>
<evidence type="ECO:0000256" key="2">
    <source>
        <dbReference type="ARBA" id="ARBA00022670"/>
    </source>
</evidence>
<dbReference type="PROSITE" id="PS51257">
    <property type="entry name" value="PROKAR_LIPOPROTEIN"/>
    <property type="match status" value="1"/>
</dbReference>
<accession>A0A7V4FJL7</accession>
<reference evidence="11" key="1">
    <citation type="journal article" date="2020" name="mSystems">
        <title>Genome- and Community-Level Interaction Insights into Carbon Utilization and Element Cycling Functions of Hydrothermarchaeota in Hydrothermal Sediment.</title>
        <authorList>
            <person name="Zhou Z."/>
            <person name="Liu Y."/>
            <person name="Xu W."/>
            <person name="Pan J."/>
            <person name="Luo Z.H."/>
            <person name="Li M."/>
        </authorList>
    </citation>
    <scope>NUCLEOTIDE SEQUENCE [LARGE SCALE GENOMIC DNA]</scope>
    <source>
        <strain evidence="11">SpSt-640</strain>
    </source>
</reference>
<feature type="domain" description="Fervidolysin second beta-sandwich" evidence="9">
    <location>
        <begin position="608"/>
        <end position="703"/>
    </location>
</feature>
<dbReference type="GO" id="GO:0004252">
    <property type="term" value="F:serine-type endopeptidase activity"/>
    <property type="evidence" value="ECO:0007669"/>
    <property type="project" value="UniProtKB-UniRule"/>
</dbReference>
<dbReference type="Pfam" id="PF22349">
    <property type="entry name" value="Fervidolysin_SD2"/>
    <property type="match status" value="1"/>
</dbReference>
<dbReference type="PROSITE" id="PS00137">
    <property type="entry name" value="SUBTILASE_HIS"/>
    <property type="match status" value="1"/>
</dbReference>
<evidence type="ECO:0000313" key="11">
    <source>
        <dbReference type="EMBL" id="HGQ77835.1"/>
    </source>
</evidence>
<dbReference type="InterPro" id="IPR056489">
    <property type="entry name" value="Ig_Fls_DR_A0283-like"/>
</dbReference>
<dbReference type="PANTHER" id="PTHR43806:SF11">
    <property type="entry name" value="CEREVISIN-RELATED"/>
    <property type="match status" value="1"/>
</dbReference>